<keyword evidence="4" id="KW-1185">Reference proteome</keyword>
<organism evidence="3 4">
    <name type="scientific">Synaphobranchus kaupii</name>
    <name type="common">Kaup's arrowtooth eel</name>
    <dbReference type="NCBI Taxonomy" id="118154"/>
    <lineage>
        <taxon>Eukaryota</taxon>
        <taxon>Metazoa</taxon>
        <taxon>Chordata</taxon>
        <taxon>Craniata</taxon>
        <taxon>Vertebrata</taxon>
        <taxon>Euteleostomi</taxon>
        <taxon>Actinopterygii</taxon>
        <taxon>Neopterygii</taxon>
        <taxon>Teleostei</taxon>
        <taxon>Anguilliformes</taxon>
        <taxon>Synaphobranchidae</taxon>
        <taxon>Synaphobranchus</taxon>
    </lineage>
</organism>
<keyword evidence="2" id="KW-0812">Transmembrane</keyword>
<gene>
    <name evidence="3" type="ORF">SKAU_G00117710</name>
</gene>
<dbReference type="AlphaFoldDB" id="A0A9Q1FNJ0"/>
<reference evidence="3" key="1">
    <citation type="journal article" date="2023" name="Science">
        <title>Genome structures resolve the early diversification of teleost fishes.</title>
        <authorList>
            <person name="Parey E."/>
            <person name="Louis A."/>
            <person name="Montfort J."/>
            <person name="Bouchez O."/>
            <person name="Roques C."/>
            <person name="Iampietro C."/>
            <person name="Lluch J."/>
            <person name="Castinel A."/>
            <person name="Donnadieu C."/>
            <person name="Desvignes T."/>
            <person name="Floi Bucao C."/>
            <person name="Jouanno E."/>
            <person name="Wen M."/>
            <person name="Mejri S."/>
            <person name="Dirks R."/>
            <person name="Jansen H."/>
            <person name="Henkel C."/>
            <person name="Chen W.J."/>
            <person name="Zahm M."/>
            <person name="Cabau C."/>
            <person name="Klopp C."/>
            <person name="Thompson A.W."/>
            <person name="Robinson-Rechavi M."/>
            <person name="Braasch I."/>
            <person name="Lecointre G."/>
            <person name="Bobe J."/>
            <person name="Postlethwait J.H."/>
            <person name="Berthelot C."/>
            <person name="Roest Crollius H."/>
            <person name="Guiguen Y."/>
        </authorList>
    </citation>
    <scope>NUCLEOTIDE SEQUENCE</scope>
    <source>
        <strain evidence="3">WJC10195</strain>
    </source>
</reference>
<keyword evidence="2" id="KW-1133">Transmembrane helix</keyword>
<evidence type="ECO:0000313" key="4">
    <source>
        <dbReference type="Proteomes" id="UP001152622"/>
    </source>
</evidence>
<feature type="region of interest" description="Disordered" evidence="1">
    <location>
        <begin position="88"/>
        <end position="109"/>
    </location>
</feature>
<feature type="transmembrane region" description="Helical" evidence="2">
    <location>
        <begin position="125"/>
        <end position="141"/>
    </location>
</feature>
<comment type="caution">
    <text evidence="3">The sequence shown here is derived from an EMBL/GenBank/DDBJ whole genome shotgun (WGS) entry which is preliminary data.</text>
</comment>
<evidence type="ECO:0000313" key="3">
    <source>
        <dbReference type="EMBL" id="KAJ8362940.1"/>
    </source>
</evidence>
<protein>
    <submittedName>
        <fullName evidence="3">Uncharacterized protein</fullName>
    </submittedName>
</protein>
<evidence type="ECO:0000256" key="1">
    <source>
        <dbReference type="SAM" id="MobiDB-lite"/>
    </source>
</evidence>
<proteinExistence type="predicted"/>
<name>A0A9Q1FNJ0_SYNKA</name>
<dbReference type="Proteomes" id="UP001152622">
    <property type="component" value="Chromosome 4"/>
</dbReference>
<sequence length="143" mass="15594">MATAAVDRMGYSHVVFHSCFCDQQPDFRTEGLYGILETLGQTHSLTDGGSEEKPSLHGRRRQSSGPGREAQQEMGDVIVRASFQPRVGRTDLPRAASPPQGLLQRGGSCSARADALPRARRSDSSLFLPVSLTCFLPVFLFDL</sequence>
<feature type="region of interest" description="Disordered" evidence="1">
    <location>
        <begin position="42"/>
        <end position="74"/>
    </location>
</feature>
<accession>A0A9Q1FNJ0</accession>
<evidence type="ECO:0000256" key="2">
    <source>
        <dbReference type="SAM" id="Phobius"/>
    </source>
</evidence>
<dbReference type="EMBL" id="JAINUF010000004">
    <property type="protein sequence ID" value="KAJ8362940.1"/>
    <property type="molecule type" value="Genomic_DNA"/>
</dbReference>
<keyword evidence="2" id="KW-0472">Membrane</keyword>